<feature type="compositionally biased region" description="Low complexity" evidence="1">
    <location>
        <begin position="63"/>
        <end position="72"/>
    </location>
</feature>
<proteinExistence type="predicted"/>
<dbReference type="PANTHER" id="PTHR23308">
    <property type="entry name" value="NUCLEAR INHIBITOR OF PROTEIN PHOSPHATASE-1"/>
    <property type="match status" value="1"/>
</dbReference>
<dbReference type="Proteomes" id="UP000813462">
    <property type="component" value="Unassembled WGS sequence"/>
</dbReference>
<evidence type="ECO:0000256" key="1">
    <source>
        <dbReference type="SAM" id="MobiDB-lite"/>
    </source>
</evidence>
<evidence type="ECO:0000313" key="4">
    <source>
        <dbReference type="Proteomes" id="UP000813462"/>
    </source>
</evidence>
<dbReference type="SMART" id="SM00240">
    <property type="entry name" value="FHA"/>
    <property type="match status" value="1"/>
</dbReference>
<feature type="compositionally biased region" description="Basic and acidic residues" evidence="1">
    <location>
        <begin position="31"/>
        <end position="51"/>
    </location>
</feature>
<feature type="region of interest" description="Disordered" evidence="1">
    <location>
        <begin position="1"/>
        <end position="265"/>
    </location>
</feature>
<feature type="compositionally biased region" description="Basic residues" evidence="1">
    <location>
        <begin position="227"/>
        <end position="236"/>
    </location>
</feature>
<sequence>MGRDISDHSESPVRGRGSPRRRSSPSRRSPPRREKSRSSYRDGSPAREKHSNHAKSPKHKRSTSPVSRSPSPRTKRLRRARAEREAEREHERNHSRANERSLRREGGSEREIGIERKERRSGRDDNEGKPARSRYDHSTSPPDRHRRSKRKSHSPQPALETKVRVGERLTDTDYEKNHVRGSDRSMQRERKDREMEHERSERRSGRDDTDHRSSRSRHGRSTSPSDRHHRNRHRSHSPQPLTDLRARDEVSTARGSEDRNDENDSIARMKAAEQALEAKQKQQPSFELSGKLAAETNRVRGVTLLYDEPAEARKPDIRWRLYVFKAGEVLNDILTFCGEALDDVLVTEIEQSAEPLYIHRQSCYLFGRERRVADIPTDHPSCSKQHAVIQYRQVEIEKPDGSSSKQVKPYLMDLGSTNKTFLNDTAIEPQRYYELKEKDTIKFAENMCCCTRTLPEPYNGNQLAAQTGLLELVSIFFSFEEGDAFTA</sequence>
<protein>
    <recommendedName>
        <fullName evidence="2">FHA domain-containing protein</fullName>
    </recommendedName>
</protein>
<dbReference type="SUPFAM" id="SSF49879">
    <property type="entry name" value="SMAD/FHA domain"/>
    <property type="match status" value="1"/>
</dbReference>
<dbReference type="InterPro" id="IPR008984">
    <property type="entry name" value="SMAD_FHA_dom_sf"/>
</dbReference>
<gene>
    <name evidence="3" type="ORF">FEM48_Zijuj01G0226400</name>
</gene>
<dbReference type="AlphaFoldDB" id="A0A978W3Y8"/>
<feature type="domain" description="FHA" evidence="2">
    <location>
        <begin position="364"/>
        <end position="427"/>
    </location>
</feature>
<dbReference type="InterPro" id="IPR050923">
    <property type="entry name" value="Cell_Proc_Reg/RNA_Proc"/>
</dbReference>
<feature type="compositionally biased region" description="Basic residues" evidence="1">
    <location>
        <begin position="144"/>
        <end position="153"/>
    </location>
</feature>
<feature type="compositionally biased region" description="Basic and acidic residues" evidence="1">
    <location>
        <begin position="161"/>
        <end position="213"/>
    </location>
</feature>
<dbReference type="Gene3D" id="2.60.200.20">
    <property type="match status" value="1"/>
</dbReference>
<name>A0A978W3Y8_ZIZJJ</name>
<dbReference type="EMBL" id="JAEACU010000001">
    <property type="protein sequence ID" value="KAH7546672.1"/>
    <property type="molecule type" value="Genomic_DNA"/>
</dbReference>
<dbReference type="Pfam" id="PF00498">
    <property type="entry name" value="FHA"/>
    <property type="match status" value="1"/>
</dbReference>
<reference evidence="3" key="1">
    <citation type="journal article" date="2021" name="Front. Plant Sci.">
        <title>Chromosome-Scale Genome Assembly for Chinese Sour Jujube and Insights Into Its Genome Evolution and Domestication Signature.</title>
        <authorList>
            <person name="Shen L.-Y."/>
            <person name="Luo H."/>
            <person name="Wang X.-L."/>
            <person name="Wang X.-M."/>
            <person name="Qiu X.-J."/>
            <person name="Liu H."/>
            <person name="Zhou S.-S."/>
            <person name="Jia K.-H."/>
            <person name="Nie S."/>
            <person name="Bao Y.-T."/>
            <person name="Zhang R.-G."/>
            <person name="Yun Q.-Z."/>
            <person name="Chai Y.-H."/>
            <person name="Lu J.-Y."/>
            <person name="Li Y."/>
            <person name="Zhao S.-W."/>
            <person name="Mao J.-F."/>
            <person name="Jia S.-G."/>
            <person name="Mao Y.-M."/>
        </authorList>
    </citation>
    <scope>NUCLEOTIDE SEQUENCE</scope>
    <source>
        <strain evidence="3">AT0</strain>
        <tissue evidence="3">Leaf</tissue>
    </source>
</reference>
<feature type="compositionally biased region" description="Basic residues" evidence="1">
    <location>
        <begin position="52"/>
        <end position="62"/>
    </location>
</feature>
<dbReference type="InterPro" id="IPR000253">
    <property type="entry name" value="FHA_dom"/>
</dbReference>
<evidence type="ECO:0000313" key="3">
    <source>
        <dbReference type="EMBL" id="KAH7546672.1"/>
    </source>
</evidence>
<feature type="compositionally biased region" description="Basic and acidic residues" evidence="1">
    <location>
        <begin position="80"/>
        <end position="137"/>
    </location>
</feature>
<feature type="compositionally biased region" description="Basic and acidic residues" evidence="1">
    <location>
        <begin position="244"/>
        <end position="258"/>
    </location>
</feature>
<feature type="compositionally biased region" description="Basic and acidic residues" evidence="1">
    <location>
        <begin position="1"/>
        <end position="13"/>
    </location>
</feature>
<evidence type="ECO:0000259" key="2">
    <source>
        <dbReference type="PROSITE" id="PS50006"/>
    </source>
</evidence>
<accession>A0A978W3Y8</accession>
<comment type="caution">
    <text evidence="3">The sequence shown here is derived from an EMBL/GenBank/DDBJ whole genome shotgun (WGS) entry which is preliminary data.</text>
</comment>
<organism evidence="3 4">
    <name type="scientific">Ziziphus jujuba var. spinosa</name>
    <dbReference type="NCBI Taxonomy" id="714518"/>
    <lineage>
        <taxon>Eukaryota</taxon>
        <taxon>Viridiplantae</taxon>
        <taxon>Streptophyta</taxon>
        <taxon>Embryophyta</taxon>
        <taxon>Tracheophyta</taxon>
        <taxon>Spermatophyta</taxon>
        <taxon>Magnoliopsida</taxon>
        <taxon>eudicotyledons</taxon>
        <taxon>Gunneridae</taxon>
        <taxon>Pentapetalae</taxon>
        <taxon>rosids</taxon>
        <taxon>fabids</taxon>
        <taxon>Rosales</taxon>
        <taxon>Rhamnaceae</taxon>
        <taxon>Paliureae</taxon>
        <taxon>Ziziphus</taxon>
    </lineage>
</organism>
<dbReference type="PROSITE" id="PS50006">
    <property type="entry name" value="FHA_DOMAIN"/>
    <property type="match status" value="1"/>
</dbReference>